<proteinExistence type="predicted"/>
<dbReference type="AlphaFoldDB" id="A0A5J4UGP7"/>
<evidence type="ECO:0000313" key="2">
    <source>
        <dbReference type="EMBL" id="KAA6369858.1"/>
    </source>
</evidence>
<name>A0A5J4UGP7_9EUKA</name>
<dbReference type="EMBL" id="SNRW01015950">
    <property type="protein sequence ID" value="KAA6369858.1"/>
    <property type="molecule type" value="Genomic_DNA"/>
</dbReference>
<comment type="caution">
    <text evidence="2">The sequence shown here is derived from an EMBL/GenBank/DDBJ whole genome shotgun (WGS) entry which is preliminary data.</text>
</comment>
<accession>A0A5J4UGP7</accession>
<organism evidence="2 3">
    <name type="scientific">Streblomastix strix</name>
    <dbReference type="NCBI Taxonomy" id="222440"/>
    <lineage>
        <taxon>Eukaryota</taxon>
        <taxon>Metamonada</taxon>
        <taxon>Preaxostyla</taxon>
        <taxon>Oxymonadida</taxon>
        <taxon>Streblomastigidae</taxon>
        <taxon>Streblomastix</taxon>
    </lineage>
</organism>
<gene>
    <name evidence="2" type="ORF">EZS28_034615</name>
</gene>
<feature type="region of interest" description="Disordered" evidence="1">
    <location>
        <begin position="277"/>
        <end position="296"/>
    </location>
</feature>
<dbReference type="Proteomes" id="UP000324800">
    <property type="component" value="Unassembled WGS sequence"/>
</dbReference>
<feature type="compositionally biased region" description="Basic residues" evidence="1">
    <location>
        <begin position="172"/>
        <end position="183"/>
    </location>
</feature>
<feature type="region of interest" description="Disordered" evidence="1">
    <location>
        <begin position="160"/>
        <end position="193"/>
    </location>
</feature>
<evidence type="ECO:0000313" key="3">
    <source>
        <dbReference type="Proteomes" id="UP000324800"/>
    </source>
</evidence>
<evidence type="ECO:0000256" key="1">
    <source>
        <dbReference type="SAM" id="MobiDB-lite"/>
    </source>
</evidence>
<protein>
    <submittedName>
        <fullName evidence="2">Uncharacterized protein</fullName>
    </submittedName>
</protein>
<reference evidence="2 3" key="1">
    <citation type="submission" date="2019-03" db="EMBL/GenBank/DDBJ databases">
        <title>Single cell metagenomics reveals metabolic interactions within the superorganism composed of flagellate Streblomastix strix and complex community of Bacteroidetes bacteria on its surface.</title>
        <authorList>
            <person name="Treitli S.C."/>
            <person name="Kolisko M."/>
            <person name="Husnik F."/>
            <person name="Keeling P."/>
            <person name="Hampl V."/>
        </authorList>
    </citation>
    <scope>NUCLEOTIDE SEQUENCE [LARGE SCALE GENOMIC DNA]</scope>
    <source>
        <strain evidence="2">ST1C</strain>
    </source>
</reference>
<sequence length="384" mass="43229">MEKTVSHKPLISLNPLRQSQLKVYTANQIGVIHQMEDNDEFQDHMENMMNNQERIADDDQANILRQKIQSRYTPQEQEIMKINDEFGMRLPDIFENQINEELMKRHQKATHIETVWNFNNSGRHKKITPGQFNKKQPKQGFVHENALRQKNYFNNSGQIQIKPLNKDSGFKQGKRRGGKKSSKKNQTNYSNIQSKDLLGSHQVGQQSFTGYQQLPGETYDWAKTYSFMRSPIDREQEVTPLAITNSFAQTTNHPNQNSSPMLVADQVGLNGYTTTIPQGSQHQGNAEEAAQDHHAHQGTLTLDEGVMQAVSSTQGLASGTIEMNNAITIEEWEASLIDSSEVSNGVAPARKGRGRGRGRGKTITITALTVTSVIPSDVGEEQQR</sequence>